<dbReference type="InterPro" id="IPR036291">
    <property type="entry name" value="NAD(P)-bd_dom_sf"/>
</dbReference>
<dbReference type="InterPro" id="IPR006311">
    <property type="entry name" value="TAT_signal"/>
</dbReference>
<accession>A0A4Q7P8V5</accession>
<name>A0A4Q7P8V5_9BACT</name>
<dbReference type="InterPro" id="IPR000683">
    <property type="entry name" value="Gfo/Idh/MocA-like_OxRdtase_N"/>
</dbReference>
<evidence type="ECO:0000259" key="1">
    <source>
        <dbReference type="Pfam" id="PF01408"/>
    </source>
</evidence>
<dbReference type="InterPro" id="IPR043906">
    <property type="entry name" value="Gfo/Idh/MocA_OxRdtase_bact_C"/>
</dbReference>
<organism evidence="3 4">
    <name type="scientific">Cecembia calidifontis</name>
    <dbReference type="NCBI Taxonomy" id="1187080"/>
    <lineage>
        <taxon>Bacteria</taxon>
        <taxon>Pseudomonadati</taxon>
        <taxon>Bacteroidota</taxon>
        <taxon>Cytophagia</taxon>
        <taxon>Cytophagales</taxon>
        <taxon>Cyclobacteriaceae</taxon>
        <taxon>Cecembia</taxon>
    </lineage>
</organism>
<dbReference type="Pfam" id="PF19051">
    <property type="entry name" value="GFO_IDH_MocA_C2"/>
    <property type="match status" value="1"/>
</dbReference>
<keyword evidence="4" id="KW-1185">Reference proteome</keyword>
<dbReference type="PANTHER" id="PTHR43818:SF5">
    <property type="entry name" value="OXIDOREDUCTASE FAMILY PROTEIN"/>
    <property type="match status" value="1"/>
</dbReference>
<dbReference type="GO" id="GO:0000166">
    <property type="term" value="F:nucleotide binding"/>
    <property type="evidence" value="ECO:0007669"/>
    <property type="project" value="InterPro"/>
</dbReference>
<dbReference type="PROSITE" id="PS51318">
    <property type="entry name" value="TAT"/>
    <property type="match status" value="1"/>
</dbReference>
<comment type="caution">
    <text evidence="3">The sequence shown here is derived from an EMBL/GenBank/DDBJ whole genome shotgun (WGS) entry which is preliminary data.</text>
</comment>
<feature type="domain" description="Gfo/Idh/MocA-like oxidoreductase N-terminal" evidence="1">
    <location>
        <begin position="62"/>
        <end position="184"/>
    </location>
</feature>
<dbReference type="Proteomes" id="UP000292209">
    <property type="component" value="Unassembled WGS sequence"/>
</dbReference>
<protein>
    <submittedName>
        <fullName evidence="3">Putative dehydrogenase</fullName>
    </submittedName>
</protein>
<evidence type="ECO:0000313" key="4">
    <source>
        <dbReference type="Proteomes" id="UP000292209"/>
    </source>
</evidence>
<proteinExistence type="predicted"/>
<dbReference type="AlphaFoldDB" id="A0A4Q7P8V5"/>
<sequence length="465" mass="52314">MTNNFRLPEQYFTGKMKNRKDSRREFIKKSLAATTALTVGGVLPAFSAKSYRKILGANERIKVSVMGVNSRGLALALNFASQPNAEVLHICDVDKMAAEKCIAAVTEVQKKTPKNTPDFRKSLEDKDLDVLVVAAPDHWHAPAAILACRAGKDVYLEKPASHNPHEGELLLQATTKYKRVIQMGNQRRSWPNVAEAIKELHAGVIGRPYMAKTWYSNNRAPIGIGKKVPVPQHLDYDLWQGPAPREDYRDNIIHYNWHWFWNWGTGEALNNGTHMVDLARWGLQVDFPTKVSSAGGRYHYQDDWETPDTQIINLEFENNSLITWEGRSCNGLNVEGSSVGVIFYGEEGAIKIDGGNNYSILDRQNKVIKEVKYERPVDPRNISDPTHELDSIHIQNLFDAIRKGTPLAADIYGGQTSTLLVQLGNIAQRIGKSLDIDPKTGHILHNPEARKYWSRDYAPGWEPKV</sequence>
<reference evidence="3 4" key="1">
    <citation type="submission" date="2019-02" db="EMBL/GenBank/DDBJ databases">
        <title>Genomic Encyclopedia of Archaeal and Bacterial Type Strains, Phase II (KMG-II): from individual species to whole genera.</title>
        <authorList>
            <person name="Goeker M."/>
        </authorList>
    </citation>
    <scope>NUCLEOTIDE SEQUENCE [LARGE SCALE GENOMIC DNA]</scope>
    <source>
        <strain evidence="3 4">DSM 21411</strain>
    </source>
</reference>
<dbReference type="InterPro" id="IPR050463">
    <property type="entry name" value="Gfo/Idh/MocA_oxidrdct_glycsds"/>
</dbReference>
<evidence type="ECO:0000259" key="2">
    <source>
        <dbReference type="Pfam" id="PF19051"/>
    </source>
</evidence>
<dbReference type="Gene3D" id="3.40.50.720">
    <property type="entry name" value="NAD(P)-binding Rossmann-like Domain"/>
    <property type="match status" value="1"/>
</dbReference>
<dbReference type="Pfam" id="PF01408">
    <property type="entry name" value="GFO_IDH_MocA"/>
    <property type="match status" value="1"/>
</dbReference>
<dbReference type="EMBL" id="SGXG01000001">
    <property type="protein sequence ID" value="RZS96545.1"/>
    <property type="molecule type" value="Genomic_DNA"/>
</dbReference>
<dbReference type="SUPFAM" id="SSF51735">
    <property type="entry name" value="NAD(P)-binding Rossmann-fold domains"/>
    <property type="match status" value="1"/>
</dbReference>
<gene>
    <name evidence="3" type="ORF">BC751_2121</name>
</gene>
<dbReference type="Gene3D" id="3.30.360.10">
    <property type="entry name" value="Dihydrodipicolinate Reductase, domain 2"/>
    <property type="match status" value="1"/>
</dbReference>
<dbReference type="SUPFAM" id="SSF55347">
    <property type="entry name" value="Glyceraldehyde-3-phosphate dehydrogenase-like, C-terminal domain"/>
    <property type="match status" value="1"/>
</dbReference>
<feature type="domain" description="Gfo/Idh/MocA-like oxidoreductase bacterial type C-terminal" evidence="2">
    <location>
        <begin position="227"/>
        <end position="452"/>
    </location>
</feature>
<dbReference type="PANTHER" id="PTHR43818">
    <property type="entry name" value="BCDNA.GH03377"/>
    <property type="match status" value="1"/>
</dbReference>
<evidence type="ECO:0000313" key="3">
    <source>
        <dbReference type="EMBL" id="RZS96545.1"/>
    </source>
</evidence>